<comment type="caution">
    <text evidence="1">The sequence shown here is derived from an EMBL/GenBank/DDBJ whole genome shotgun (WGS) entry which is preliminary data.</text>
</comment>
<sequence>MNSDHRASRKVIGKQTRTPVSFIPPHRCHCYPILIKKTPPPSGFPLTAVTDDIATFGGPPTSDIFFFKRREQESGFYFNLMYFEEKVQAREWDEVEKYLSGYTKVDDNIYSMKIFFEIRKHKYLKALDRKDKPKLLTLSNSWKMGSYPNMEEDTVEEVHEITHRAFMDVDIDKQRLGRIVIGLYGEVVPKTIENFRALCTGEFSNVFRDENFKIKHSHAGMVAMVNTGPDSNGAQFFITTGTNVA</sequence>
<protein>
    <submittedName>
        <fullName evidence="1">Uncharacterized protein</fullName>
    </submittedName>
</protein>
<organism evidence="1 2">
    <name type="scientific">Cichorium intybus</name>
    <name type="common">Chicory</name>
    <dbReference type="NCBI Taxonomy" id="13427"/>
    <lineage>
        <taxon>Eukaryota</taxon>
        <taxon>Viridiplantae</taxon>
        <taxon>Streptophyta</taxon>
        <taxon>Embryophyta</taxon>
        <taxon>Tracheophyta</taxon>
        <taxon>Spermatophyta</taxon>
        <taxon>Magnoliopsida</taxon>
        <taxon>eudicotyledons</taxon>
        <taxon>Gunneridae</taxon>
        <taxon>Pentapetalae</taxon>
        <taxon>asterids</taxon>
        <taxon>campanulids</taxon>
        <taxon>Asterales</taxon>
        <taxon>Asteraceae</taxon>
        <taxon>Cichorioideae</taxon>
        <taxon>Cichorieae</taxon>
        <taxon>Cichoriinae</taxon>
        <taxon>Cichorium</taxon>
    </lineage>
</organism>
<evidence type="ECO:0000313" key="1">
    <source>
        <dbReference type="EMBL" id="KAI3792483.1"/>
    </source>
</evidence>
<reference evidence="2" key="1">
    <citation type="journal article" date="2022" name="Mol. Ecol. Resour.">
        <title>The genomes of chicory, endive, great burdock and yacon provide insights into Asteraceae palaeo-polyploidization history and plant inulin production.</title>
        <authorList>
            <person name="Fan W."/>
            <person name="Wang S."/>
            <person name="Wang H."/>
            <person name="Wang A."/>
            <person name="Jiang F."/>
            <person name="Liu H."/>
            <person name="Zhao H."/>
            <person name="Xu D."/>
            <person name="Zhang Y."/>
        </authorList>
    </citation>
    <scope>NUCLEOTIDE SEQUENCE [LARGE SCALE GENOMIC DNA]</scope>
    <source>
        <strain evidence="2">cv. Punajuju</strain>
    </source>
</reference>
<gene>
    <name evidence="1" type="ORF">L2E82_06363</name>
</gene>
<proteinExistence type="predicted"/>
<reference evidence="1 2" key="2">
    <citation type="journal article" date="2022" name="Mol. Ecol. Resour.">
        <title>The genomes of chicory, endive, great burdock and yacon provide insights into Asteraceae paleo-polyploidization history and plant inulin production.</title>
        <authorList>
            <person name="Fan W."/>
            <person name="Wang S."/>
            <person name="Wang H."/>
            <person name="Wang A."/>
            <person name="Jiang F."/>
            <person name="Liu H."/>
            <person name="Zhao H."/>
            <person name="Xu D."/>
            <person name="Zhang Y."/>
        </authorList>
    </citation>
    <scope>NUCLEOTIDE SEQUENCE [LARGE SCALE GENOMIC DNA]</scope>
    <source>
        <strain evidence="2">cv. Punajuju</strain>
        <tissue evidence="1">Leaves</tissue>
    </source>
</reference>
<dbReference type="EMBL" id="CM042009">
    <property type="protein sequence ID" value="KAI3792483.1"/>
    <property type="molecule type" value="Genomic_DNA"/>
</dbReference>
<accession>A0ACB9HAY2</accession>
<name>A0ACB9HAY2_CICIN</name>
<keyword evidence="2" id="KW-1185">Reference proteome</keyword>
<dbReference type="Proteomes" id="UP001055811">
    <property type="component" value="Linkage Group LG01"/>
</dbReference>
<evidence type="ECO:0000313" key="2">
    <source>
        <dbReference type="Proteomes" id="UP001055811"/>
    </source>
</evidence>